<dbReference type="Proteomes" id="UP000233140">
    <property type="component" value="Unassembled WGS sequence"/>
</dbReference>
<proteinExistence type="predicted"/>
<name>A0A2K5XCA5_MANLE</name>
<reference evidence="1" key="1">
    <citation type="submission" date="2025-08" db="UniProtKB">
        <authorList>
            <consortium name="Ensembl"/>
        </authorList>
    </citation>
    <scope>IDENTIFICATION</scope>
</reference>
<evidence type="ECO:0000313" key="1">
    <source>
        <dbReference type="Ensembl" id="ENSMLEP00000000941.1"/>
    </source>
</evidence>
<reference evidence="1" key="2">
    <citation type="submission" date="2025-09" db="UniProtKB">
        <authorList>
            <consortium name="Ensembl"/>
        </authorList>
    </citation>
    <scope>IDENTIFICATION</scope>
</reference>
<dbReference type="GeneTree" id="ENSGT00910000147880"/>
<protein>
    <submittedName>
        <fullName evidence="1">Uncharacterized protein</fullName>
    </submittedName>
</protein>
<dbReference type="AlphaFoldDB" id="A0A2K5XCA5"/>
<dbReference type="Ensembl" id="ENSMLET00000003960.1">
    <property type="protein sequence ID" value="ENSMLEP00000000941.1"/>
    <property type="gene ID" value="ENSMLEG00000003580.1"/>
</dbReference>
<sequence>ICVAEQSILYRRMRDWKAAATTTFSRFLPHLLFHDPRFLSFFPCQRPSGLAPFAFRMDSWLRRVPVFLFSHWHLS</sequence>
<dbReference type="OMA" id="FLFSLWH"/>
<keyword evidence="2" id="KW-1185">Reference proteome</keyword>
<evidence type="ECO:0000313" key="2">
    <source>
        <dbReference type="Proteomes" id="UP000233140"/>
    </source>
</evidence>
<organism evidence="1 2">
    <name type="scientific">Mandrillus leucophaeus</name>
    <name type="common">Drill</name>
    <name type="synonym">Papio leucophaeus</name>
    <dbReference type="NCBI Taxonomy" id="9568"/>
    <lineage>
        <taxon>Eukaryota</taxon>
        <taxon>Metazoa</taxon>
        <taxon>Chordata</taxon>
        <taxon>Craniata</taxon>
        <taxon>Vertebrata</taxon>
        <taxon>Euteleostomi</taxon>
        <taxon>Mammalia</taxon>
        <taxon>Eutheria</taxon>
        <taxon>Euarchontoglires</taxon>
        <taxon>Primates</taxon>
        <taxon>Haplorrhini</taxon>
        <taxon>Catarrhini</taxon>
        <taxon>Cercopithecidae</taxon>
        <taxon>Cercopithecinae</taxon>
        <taxon>Mandrillus</taxon>
    </lineage>
</organism>
<accession>A0A2K5XCA5</accession>